<dbReference type="Proteomes" id="UP001446871">
    <property type="component" value="Unassembled WGS sequence"/>
</dbReference>
<name>A0ABR1WCT0_9PEZI</name>
<comment type="caution">
    <text evidence="2">The sequence shown here is derived from an EMBL/GenBank/DDBJ whole genome shotgun (WGS) entry which is preliminary data.</text>
</comment>
<evidence type="ECO:0000313" key="3">
    <source>
        <dbReference type="Proteomes" id="UP001446871"/>
    </source>
</evidence>
<accession>A0ABR1WCT0</accession>
<protein>
    <submittedName>
        <fullName evidence="2">Uncharacterized protein</fullName>
    </submittedName>
</protein>
<feature type="region of interest" description="Disordered" evidence="1">
    <location>
        <begin position="35"/>
        <end position="67"/>
    </location>
</feature>
<proteinExistence type="predicted"/>
<organism evidence="2 3">
    <name type="scientific">Apiospora saccharicola</name>
    <dbReference type="NCBI Taxonomy" id="335842"/>
    <lineage>
        <taxon>Eukaryota</taxon>
        <taxon>Fungi</taxon>
        <taxon>Dikarya</taxon>
        <taxon>Ascomycota</taxon>
        <taxon>Pezizomycotina</taxon>
        <taxon>Sordariomycetes</taxon>
        <taxon>Xylariomycetidae</taxon>
        <taxon>Amphisphaeriales</taxon>
        <taxon>Apiosporaceae</taxon>
        <taxon>Apiospora</taxon>
    </lineage>
</organism>
<feature type="region of interest" description="Disordered" evidence="1">
    <location>
        <begin position="1"/>
        <end position="23"/>
    </location>
</feature>
<feature type="compositionally biased region" description="Pro residues" evidence="1">
    <location>
        <begin position="58"/>
        <end position="67"/>
    </location>
</feature>
<dbReference type="EMBL" id="JAQQWM010000001">
    <property type="protein sequence ID" value="KAK8081311.1"/>
    <property type="molecule type" value="Genomic_DNA"/>
</dbReference>
<evidence type="ECO:0000313" key="2">
    <source>
        <dbReference type="EMBL" id="KAK8081311.1"/>
    </source>
</evidence>
<feature type="compositionally biased region" description="Low complexity" evidence="1">
    <location>
        <begin position="48"/>
        <end position="57"/>
    </location>
</feature>
<reference evidence="2 3" key="1">
    <citation type="submission" date="2023-01" db="EMBL/GenBank/DDBJ databases">
        <title>Analysis of 21 Apiospora genomes using comparative genomics revels a genus with tremendous synthesis potential of carbohydrate active enzymes and secondary metabolites.</title>
        <authorList>
            <person name="Sorensen T."/>
        </authorList>
    </citation>
    <scope>NUCLEOTIDE SEQUENCE [LARGE SCALE GENOMIC DNA]</scope>
    <source>
        <strain evidence="2 3">CBS 83171</strain>
    </source>
</reference>
<evidence type="ECO:0000256" key="1">
    <source>
        <dbReference type="SAM" id="MobiDB-lite"/>
    </source>
</evidence>
<keyword evidence="3" id="KW-1185">Reference proteome</keyword>
<gene>
    <name evidence="2" type="ORF">PG996_000092</name>
</gene>
<sequence length="67" mass="7214">MRSPAGKEATDQMDAESDARPALALASRRIDRIRGWSGELHSMIRPPSSSSSSTDPEAAPPEVPEPR</sequence>